<dbReference type="Proteomes" id="UP000290378">
    <property type="component" value="Unassembled WGS sequence"/>
</dbReference>
<dbReference type="Pfam" id="PF00990">
    <property type="entry name" value="GGDEF"/>
    <property type="match status" value="1"/>
</dbReference>
<dbReference type="InterPro" id="IPR029787">
    <property type="entry name" value="Nucleotide_cyclase"/>
</dbReference>
<dbReference type="SMART" id="SM00267">
    <property type="entry name" value="GGDEF"/>
    <property type="match status" value="1"/>
</dbReference>
<dbReference type="GO" id="GO:0052621">
    <property type="term" value="F:diguanylate cyclase activity"/>
    <property type="evidence" value="ECO:0007669"/>
    <property type="project" value="UniProtKB-EC"/>
</dbReference>
<dbReference type="PROSITE" id="PS50887">
    <property type="entry name" value="GGDEF"/>
    <property type="match status" value="1"/>
</dbReference>
<dbReference type="FunFam" id="3.30.70.270:FF:000001">
    <property type="entry name" value="Diguanylate cyclase domain protein"/>
    <property type="match status" value="1"/>
</dbReference>
<organism evidence="3 4">
    <name type="scientific">Arcobacter cloacae</name>
    <dbReference type="NCBI Taxonomy" id="1054034"/>
    <lineage>
        <taxon>Bacteria</taxon>
        <taxon>Pseudomonadati</taxon>
        <taxon>Campylobacterota</taxon>
        <taxon>Epsilonproteobacteria</taxon>
        <taxon>Campylobacterales</taxon>
        <taxon>Arcobacteraceae</taxon>
        <taxon>Arcobacter</taxon>
    </lineage>
</organism>
<dbReference type="GO" id="GO:0000160">
    <property type="term" value="P:phosphorelay signal transduction system"/>
    <property type="evidence" value="ECO:0007669"/>
    <property type="project" value="InterPro"/>
</dbReference>
<comment type="catalytic activity">
    <reaction evidence="2">
        <text>2 GTP = 3',3'-c-di-GMP + 2 diphosphate</text>
        <dbReference type="Rhea" id="RHEA:24898"/>
        <dbReference type="ChEBI" id="CHEBI:33019"/>
        <dbReference type="ChEBI" id="CHEBI:37565"/>
        <dbReference type="ChEBI" id="CHEBI:58805"/>
        <dbReference type="EC" id="2.7.7.65"/>
    </reaction>
</comment>
<reference evidence="3 4" key="1">
    <citation type="submission" date="2017-09" db="EMBL/GenBank/DDBJ databases">
        <title>Genomics of the genus Arcobacter.</title>
        <authorList>
            <person name="Perez-Cataluna A."/>
            <person name="Figueras M.J."/>
            <person name="Salas-Masso N."/>
        </authorList>
    </citation>
    <scope>NUCLEOTIDE SEQUENCE [LARGE SCALE GENOMIC DNA]</scope>
    <source>
        <strain evidence="3 4">CECT 7834</strain>
    </source>
</reference>
<dbReference type="PROSITE" id="PS50110">
    <property type="entry name" value="RESPONSE_REGULATORY"/>
    <property type="match status" value="1"/>
</dbReference>
<dbReference type="SMART" id="SM00448">
    <property type="entry name" value="REC"/>
    <property type="match status" value="1"/>
</dbReference>
<dbReference type="NCBIfam" id="TIGR00254">
    <property type="entry name" value="GGDEF"/>
    <property type="match status" value="1"/>
</dbReference>
<dbReference type="InterPro" id="IPR050469">
    <property type="entry name" value="Diguanylate_Cyclase"/>
</dbReference>
<dbReference type="GO" id="GO:0005886">
    <property type="term" value="C:plasma membrane"/>
    <property type="evidence" value="ECO:0007669"/>
    <property type="project" value="TreeGrafter"/>
</dbReference>
<gene>
    <name evidence="3" type="ORF">CP963_08895</name>
</gene>
<dbReference type="EC" id="2.7.7.65" evidence="1"/>
<dbReference type="PANTHER" id="PTHR45138">
    <property type="entry name" value="REGULATORY COMPONENTS OF SENSORY TRANSDUCTION SYSTEM"/>
    <property type="match status" value="1"/>
</dbReference>
<name>A0A6M8NTK6_9BACT</name>
<comment type="caution">
    <text evidence="3">The sequence shown here is derived from an EMBL/GenBank/DDBJ whole genome shotgun (WGS) entry which is preliminary data.</text>
</comment>
<dbReference type="Gene3D" id="3.30.70.270">
    <property type="match status" value="1"/>
</dbReference>
<dbReference type="GO" id="GO:0043709">
    <property type="term" value="P:cell adhesion involved in single-species biofilm formation"/>
    <property type="evidence" value="ECO:0007669"/>
    <property type="project" value="TreeGrafter"/>
</dbReference>
<dbReference type="InterPro" id="IPR043128">
    <property type="entry name" value="Rev_trsase/Diguanyl_cyclase"/>
</dbReference>
<evidence type="ECO:0000313" key="4">
    <source>
        <dbReference type="Proteomes" id="UP000290378"/>
    </source>
</evidence>
<dbReference type="SUPFAM" id="SSF55073">
    <property type="entry name" value="Nucleotide cyclase"/>
    <property type="match status" value="1"/>
</dbReference>
<dbReference type="Pfam" id="PF00072">
    <property type="entry name" value="Response_reg"/>
    <property type="match status" value="1"/>
</dbReference>
<evidence type="ECO:0000313" key="3">
    <source>
        <dbReference type="EMBL" id="RXI40191.1"/>
    </source>
</evidence>
<proteinExistence type="predicted"/>
<dbReference type="InterPro" id="IPR001789">
    <property type="entry name" value="Sig_transdc_resp-reg_receiver"/>
</dbReference>
<dbReference type="PANTHER" id="PTHR45138:SF9">
    <property type="entry name" value="DIGUANYLATE CYCLASE DGCM-RELATED"/>
    <property type="match status" value="1"/>
</dbReference>
<dbReference type="InterPro" id="IPR000160">
    <property type="entry name" value="GGDEF_dom"/>
</dbReference>
<accession>A0A6M8NTK6</accession>
<dbReference type="SUPFAM" id="SSF52172">
    <property type="entry name" value="CheY-like"/>
    <property type="match status" value="1"/>
</dbReference>
<dbReference type="RefSeq" id="WP_129013823.1">
    <property type="nucleotide sequence ID" value="NZ_CBCSEI010000006.1"/>
</dbReference>
<dbReference type="EMBL" id="NXII01000011">
    <property type="protein sequence ID" value="RXI40191.1"/>
    <property type="molecule type" value="Genomic_DNA"/>
</dbReference>
<evidence type="ECO:0000256" key="1">
    <source>
        <dbReference type="ARBA" id="ARBA00012528"/>
    </source>
</evidence>
<keyword evidence="4" id="KW-1185">Reference proteome</keyword>
<dbReference type="Gene3D" id="3.40.50.2300">
    <property type="match status" value="1"/>
</dbReference>
<sequence length="309" mass="35457">MTDFKPTILIVDDMQVNLTILSEILKNKYHIKIAKSGKKALEIVENSNIDLVLLDIVMPELDGYEVCKILKNSEKSKDIPVIFVTANSDACDEEKGFLMGAVDYITKPFNPTTILARVKAHINLHLKQIELEKYILMIEKISITDGLTNVYNRRHFNDIFPKIINSAKRNDELICFLLIDIDHFKQYNDNYGHQMGDEVLIKFADCLKSSLKRVDDMCFRLGGEEFGIIYKSEDKQKALEFANILKNSIENLKIEHKYNSSSKYVTASLGLICRHARDIKNIDEIYKQTDDLLYEAKKSGRNIVGVEKI</sequence>
<dbReference type="InterPro" id="IPR011006">
    <property type="entry name" value="CheY-like_superfamily"/>
</dbReference>
<protein>
    <recommendedName>
        <fullName evidence="1">diguanylate cyclase</fullName>
        <ecNumber evidence="1">2.7.7.65</ecNumber>
    </recommendedName>
</protein>
<dbReference type="GO" id="GO:1902201">
    <property type="term" value="P:negative regulation of bacterial-type flagellum-dependent cell motility"/>
    <property type="evidence" value="ECO:0007669"/>
    <property type="project" value="TreeGrafter"/>
</dbReference>
<dbReference type="CDD" id="cd01949">
    <property type="entry name" value="GGDEF"/>
    <property type="match status" value="1"/>
</dbReference>
<evidence type="ECO:0000256" key="2">
    <source>
        <dbReference type="ARBA" id="ARBA00034247"/>
    </source>
</evidence>
<dbReference type="AlphaFoldDB" id="A0A6M8NTK6"/>